<feature type="compositionally biased region" description="Acidic residues" evidence="2">
    <location>
        <begin position="221"/>
        <end position="233"/>
    </location>
</feature>
<feature type="compositionally biased region" description="Basic and acidic residues" evidence="2">
    <location>
        <begin position="205"/>
        <end position="215"/>
    </location>
</feature>
<keyword evidence="1" id="KW-0175">Coiled coil</keyword>
<dbReference type="OrthoDB" id="3269232at2759"/>
<dbReference type="EMBL" id="KL142371">
    <property type="protein sequence ID" value="KDR81060.1"/>
    <property type="molecule type" value="Genomic_DNA"/>
</dbReference>
<keyword evidence="4" id="KW-1185">Reference proteome</keyword>
<gene>
    <name evidence="3" type="ORF">GALMADRAFT_207931</name>
</gene>
<proteinExistence type="predicted"/>
<evidence type="ECO:0000313" key="4">
    <source>
        <dbReference type="Proteomes" id="UP000027222"/>
    </source>
</evidence>
<reference evidence="4" key="1">
    <citation type="journal article" date="2014" name="Proc. Natl. Acad. Sci. U.S.A.">
        <title>Extensive sampling of basidiomycete genomes demonstrates inadequacy of the white-rot/brown-rot paradigm for wood decay fungi.</title>
        <authorList>
            <person name="Riley R."/>
            <person name="Salamov A.A."/>
            <person name="Brown D.W."/>
            <person name="Nagy L.G."/>
            <person name="Floudas D."/>
            <person name="Held B.W."/>
            <person name="Levasseur A."/>
            <person name="Lombard V."/>
            <person name="Morin E."/>
            <person name="Otillar R."/>
            <person name="Lindquist E.A."/>
            <person name="Sun H."/>
            <person name="LaButti K.M."/>
            <person name="Schmutz J."/>
            <person name="Jabbour D."/>
            <person name="Luo H."/>
            <person name="Baker S.E."/>
            <person name="Pisabarro A.G."/>
            <person name="Walton J.D."/>
            <person name="Blanchette R.A."/>
            <person name="Henrissat B."/>
            <person name="Martin F."/>
            <person name="Cullen D."/>
            <person name="Hibbett D.S."/>
            <person name="Grigoriev I.V."/>
        </authorList>
    </citation>
    <scope>NUCLEOTIDE SEQUENCE [LARGE SCALE GENOMIC DNA]</scope>
    <source>
        <strain evidence="4">CBS 339.88</strain>
    </source>
</reference>
<dbReference type="HOGENOM" id="CLU_1189990_0_0_1"/>
<dbReference type="STRING" id="685588.A0A067TCY1"/>
<evidence type="ECO:0000256" key="2">
    <source>
        <dbReference type="SAM" id="MobiDB-lite"/>
    </source>
</evidence>
<sequence length="233" mass="27026">MPTAEISPVKQRGNKKENTDLHTIEVKTWLERRFQEELVVKDAEIKHLKGYILQLQSQMVLQRVYCAQVRRQLKAKEKKAEKKGKQGGRILGDGQGRLLTGSVVFKLVDEHEAAKDAEAAEKEARQQRKLDYDAEVAEWAEQEERRVKRNQEGSVRWAAAVEAWKERKKQAKAEGIKDWEKENRIPKKTDPEFFQKATQKPKMKKAIELEQELKQEGNWTDSDDESNSGDEDN</sequence>
<organism evidence="3 4">
    <name type="scientific">Galerina marginata (strain CBS 339.88)</name>
    <dbReference type="NCBI Taxonomy" id="685588"/>
    <lineage>
        <taxon>Eukaryota</taxon>
        <taxon>Fungi</taxon>
        <taxon>Dikarya</taxon>
        <taxon>Basidiomycota</taxon>
        <taxon>Agaricomycotina</taxon>
        <taxon>Agaricomycetes</taxon>
        <taxon>Agaricomycetidae</taxon>
        <taxon>Agaricales</taxon>
        <taxon>Agaricineae</taxon>
        <taxon>Strophariaceae</taxon>
        <taxon>Galerina</taxon>
    </lineage>
</organism>
<feature type="compositionally biased region" description="Basic and acidic residues" evidence="2">
    <location>
        <begin position="171"/>
        <end position="193"/>
    </location>
</feature>
<dbReference type="AlphaFoldDB" id="A0A067TCY1"/>
<accession>A0A067TCY1</accession>
<feature type="coiled-coil region" evidence="1">
    <location>
        <begin position="66"/>
        <end position="127"/>
    </location>
</feature>
<feature type="region of interest" description="Disordered" evidence="2">
    <location>
        <begin position="169"/>
        <end position="233"/>
    </location>
</feature>
<name>A0A067TCY1_GALM3</name>
<evidence type="ECO:0000313" key="3">
    <source>
        <dbReference type="EMBL" id="KDR81060.1"/>
    </source>
</evidence>
<evidence type="ECO:0000256" key="1">
    <source>
        <dbReference type="SAM" id="Coils"/>
    </source>
</evidence>
<dbReference type="Proteomes" id="UP000027222">
    <property type="component" value="Unassembled WGS sequence"/>
</dbReference>
<protein>
    <submittedName>
        <fullName evidence="3">Uncharacterized protein</fullName>
    </submittedName>
</protein>